<sequence>MNIRQLEAFHAVMETGSVTLAGERLGISQPAVSKLLKSFSENCGFRLFTRSGGRMLPTSDAQLLASEVSRLFSGTDRIQKLARAVRDREWGEVTIAAPPALSARFLAHALGPLMAAQKNMHISITSQSSPRVAELVEGQQIDIGLSVQPFEHPNVRSELVMRFAMICALPAAHPLASKRLIRVEDLKDEPFVGLARDDCSIMTIDRAFQLRGVQKRAVVEVPMSETACDFVAGGAGVSIVPPFVGLGYGEDKLVRRPIVPLTTMNVWIMLPASRPPSLAAERIVEVLRAKLQRYDVDMAEGGNAADRRPERA</sequence>
<evidence type="ECO:0000313" key="6">
    <source>
        <dbReference type="EMBL" id="APZ50682.1"/>
    </source>
</evidence>
<keyword evidence="2" id="KW-0805">Transcription regulation</keyword>
<reference evidence="6 7" key="1">
    <citation type="submission" date="2016-04" db="EMBL/GenBank/DDBJ databases">
        <title>Deep-sea bacteria in the southern Pacific.</title>
        <authorList>
            <person name="Tang K."/>
        </authorList>
    </citation>
    <scope>NUCLEOTIDE SEQUENCE [LARGE SCALE GENOMIC DNA]</scope>
    <source>
        <strain evidence="6 7">JLT2014</strain>
        <plasmid evidence="7">ppaby1</plasmid>
    </source>
</reference>
<proteinExistence type="inferred from homology"/>
<dbReference type="Pfam" id="PF00126">
    <property type="entry name" value="HTH_1"/>
    <property type="match status" value="1"/>
</dbReference>
<dbReference type="EMBL" id="CP015091">
    <property type="protein sequence ID" value="APZ50682.1"/>
    <property type="molecule type" value="Genomic_DNA"/>
</dbReference>
<name>A0A1P8UMQ8_9RHOB</name>
<organism evidence="6 7">
    <name type="scientific">Salipiger abyssi</name>
    <dbReference type="NCBI Taxonomy" id="1250539"/>
    <lineage>
        <taxon>Bacteria</taxon>
        <taxon>Pseudomonadati</taxon>
        <taxon>Pseudomonadota</taxon>
        <taxon>Alphaproteobacteria</taxon>
        <taxon>Rhodobacterales</taxon>
        <taxon>Roseobacteraceae</taxon>
        <taxon>Salipiger</taxon>
    </lineage>
</organism>
<dbReference type="Pfam" id="PF03466">
    <property type="entry name" value="LysR_substrate"/>
    <property type="match status" value="1"/>
</dbReference>
<evidence type="ECO:0000256" key="3">
    <source>
        <dbReference type="ARBA" id="ARBA00023125"/>
    </source>
</evidence>
<dbReference type="SUPFAM" id="SSF53850">
    <property type="entry name" value="Periplasmic binding protein-like II"/>
    <property type="match status" value="1"/>
</dbReference>
<dbReference type="GO" id="GO:0043565">
    <property type="term" value="F:sequence-specific DNA binding"/>
    <property type="evidence" value="ECO:0007669"/>
    <property type="project" value="TreeGrafter"/>
</dbReference>
<geneLocation type="plasmid" evidence="7">
    <name>ppaby1</name>
</geneLocation>
<keyword evidence="7" id="KW-1185">Reference proteome</keyword>
<dbReference type="InterPro" id="IPR000847">
    <property type="entry name" value="LysR_HTH_N"/>
</dbReference>
<dbReference type="InterPro" id="IPR036388">
    <property type="entry name" value="WH-like_DNA-bd_sf"/>
</dbReference>
<dbReference type="KEGG" id="paby:Ga0080574_TMP348"/>
<comment type="similarity">
    <text evidence="1">Belongs to the LysR transcriptional regulatory family.</text>
</comment>
<dbReference type="PANTHER" id="PTHR30427">
    <property type="entry name" value="TRANSCRIPTIONAL ACTIVATOR PROTEIN LYSR"/>
    <property type="match status" value="1"/>
</dbReference>
<dbReference type="GO" id="GO:0009089">
    <property type="term" value="P:lysine biosynthetic process via diaminopimelate"/>
    <property type="evidence" value="ECO:0007669"/>
    <property type="project" value="TreeGrafter"/>
</dbReference>
<dbReference type="OrthoDB" id="8479870at2"/>
<keyword evidence="3" id="KW-0238">DNA-binding</keyword>
<keyword evidence="4" id="KW-0804">Transcription</keyword>
<dbReference type="AlphaFoldDB" id="A0A1P8UMQ8"/>
<evidence type="ECO:0000256" key="4">
    <source>
        <dbReference type="ARBA" id="ARBA00023163"/>
    </source>
</evidence>
<dbReference type="GO" id="GO:0003700">
    <property type="term" value="F:DNA-binding transcription factor activity"/>
    <property type="evidence" value="ECO:0007669"/>
    <property type="project" value="InterPro"/>
</dbReference>
<protein>
    <submittedName>
        <fullName evidence="6">Transcriptional regulator</fullName>
    </submittedName>
</protein>
<evidence type="ECO:0000259" key="5">
    <source>
        <dbReference type="PROSITE" id="PS50931"/>
    </source>
</evidence>
<evidence type="ECO:0000313" key="7">
    <source>
        <dbReference type="Proteomes" id="UP000187059"/>
    </source>
</evidence>
<evidence type="ECO:0000256" key="1">
    <source>
        <dbReference type="ARBA" id="ARBA00009437"/>
    </source>
</evidence>
<dbReference type="PROSITE" id="PS50931">
    <property type="entry name" value="HTH_LYSR"/>
    <property type="match status" value="1"/>
</dbReference>
<keyword evidence="6" id="KW-0614">Plasmid</keyword>
<accession>A0A1P8UMQ8</accession>
<dbReference type="Proteomes" id="UP000187059">
    <property type="component" value="Plasmid pPABY1"/>
</dbReference>
<dbReference type="RefSeq" id="WP_076694661.1">
    <property type="nucleotide sequence ID" value="NZ_CP015091.1"/>
</dbReference>
<dbReference type="SUPFAM" id="SSF46785">
    <property type="entry name" value="Winged helix' DNA-binding domain"/>
    <property type="match status" value="1"/>
</dbReference>
<evidence type="ECO:0000256" key="2">
    <source>
        <dbReference type="ARBA" id="ARBA00023015"/>
    </source>
</evidence>
<feature type="domain" description="HTH lysR-type" evidence="5">
    <location>
        <begin position="1"/>
        <end position="58"/>
    </location>
</feature>
<dbReference type="Gene3D" id="3.40.190.290">
    <property type="match status" value="1"/>
</dbReference>
<dbReference type="PANTHER" id="PTHR30427:SF1">
    <property type="entry name" value="TRANSCRIPTIONAL ACTIVATOR PROTEIN LYSR"/>
    <property type="match status" value="1"/>
</dbReference>
<dbReference type="InterPro" id="IPR005119">
    <property type="entry name" value="LysR_subst-bd"/>
</dbReference>
<dbReference type="InterPro" id="IPR036390">
    <property type="entry name" value="WH_DNA-bd_sf"/>
</dbReference>
<dbReference type="GO" id="GO:0010628">
    <property type="term" value="P:positive regulation of gene expression"/>
    <property type="evidence" value="ECO:0007669"/>
    <property type="project" value="TreeGrafter"/>
</dbReference>
<dbReference type="Gene3D" id="1.10.10.10">
    <property type="entry name" value="Winged helix-like DNA-binding domain superfamily/Winged helix DNA-binding domain"/>
    <property type="match status" value="1"/>
</dbReference>
<gene>
    <name evidence="6" type="ORF">Ga0080574_TMP348</name>
</gene>